<gene>
    <name evidence="1" type="ORF">GC106_50120</name>
</gene>
<accession>A0ABX2FA54</accession>
<dbReference type="Proteomes" id="UP000763557">
    <property type="component" value="Unassembled WGS sequence"/>
</dbReference>
<protein>
    <submittedName>
        <fullName evidence="1">Sugar ABC transporter substrate-binding protein</fullName>
    </submittedName>
</protein>
<name>A0ABX2FA54_9PSEU</name>
<comment type="caution">
    <text evidence="1">The sequence shown here is derived from an EMBL/GenBank/DDBJ whole genome shotgun (WGS) entry which is preliminary data.</text>
</comment>
<sequence length="130" mass="13908">MTTSRATRPAFLPSTMTAAATTGAEVVRLRAEQADAAAAECWAALLGGCDSPGRRALPQRLRQLADATAVYAGSAWWYGDGSRLRNRITRARERIEDAVAERDGAEFAEAFIGYDEAVAMAVARVGSMIK</sequence>
<evidence type="ECO:0000313" key="2">
    <source>
        <dbReference type="Proteomes" id="UP000763557"/>
    </source>
</evidence>
<evidence type="ECO:0000313" key="1">
    <source>
        <dbReference type="EMBL" id="NRN67772.1"/>
    </source>
</evidence>
<dbReference type="EMBL" id="JAAATY010000016">
    <property type="protein sequence ID" value="NRN67772.1"/>
    <property type="molecule type" value="Genomic_DNA"/>
</dbReference>
<dbReference type="RefSeq" id="WP_312872863.1">
    <property type="nucleotide sequence ID" value="NZ_CBCSGW010000065.1"/>
</dbReference>
<organism evidence="1 2">
    <name type="scientific">Kibdelosporangium persicum</name>
    <dbReference type="NCBI Taxonomy" id="2698649"/>
    <lineage>
        <taxon>Bacteria</taxon>
        <taxon>Bacillati</taxon>
        <taxon>Actinomycetota</taxon>
        <taxon>Actinomycetes</taxon>
        <taxon>Pseudonocardiales</taxon>
        <taxon>Pseudonocardiaceae</taxon>
        <taxon>Kibdelosporangium</taxon>
    </lineage>
</organism>
<proteinExistence type="predicted"/>
<reference evidence="1 2" key="1">
    <citation type="submission" date="2020-01" db="EMBL/GenBank/DDBJ databases">
        <title>Kibdelosporangium persica a novel Actinomycetes from a hot desert in Iran.</title>
        <authorList>
            <person name="Safaei N."/>
            <person name="Zaburannyi N."/>
            <person name="Mueller R."/>
            <person name="Wink J."/>
        </authorList>
    </citation>
    <scope>NUCLEOTIDE SEQUENCE [LARGE SCALE GENOMIC DNA]</scope>
    <source>
        <strain evidence="1 2">4NS15</strain>
    </source>
</reference>
<keyword evidence="2" id="KW-1185">Reference proteome</keyword>